<protein>
    <submittedName>
        <fullName evidence="2">Uncharacterized protein</fullName>
    </submittedName>
</protein>
<sequence length="64" mass="7083">MQLGSKSYIFEAILTGSNKYIYLIPSTGLIIHGLTLVVNSMNISSLSIFFNPSNKYLELKAISK</sequence>
<dbReference type="EMBL" id="VSSQ01112001">
    <property type="protein sequence ID" value="MPN49080.1"/>
    <property type="molecule type" value="Genomic_DNA"/>
</dbReference>
<evidence type="ECO:0000313" key="2">
    <source>
        <dbReference type="EMBL" id="MPN49080.1"/>
    </source>
</evidence>
<dbReference type="AlphaFoldDB" id="A0A645ID70"/>
<feature type="transmembrane region" description="Helical" evidence="1">
    <location>
        <begin position="20"/>
        <end position="38"/>
    </location>
</feature>
<evidence type="ECO:0000256" key="1">
    <source>
        <dbReference type="SAM" id="Phobius"/>
    </source>
</evidence>
<keyword evidence="1" id="KW-0472">Membrane</keyword>
<comment type="caution">
    <text evidence="2">The sequence shown here is derived from an EMBL/GenBank/DDBJ whole genome shotgun (WGS) entry which is preliminary data.</text>
</comment>
<name>A0A645ID70_9ZZZZ</name>
<keyword evidence="1" id="KW-1133">Transmembrane helix</keyword>
<keyword evidence="1" id="KW-0812">Transmembrane</keyword>
<organism evidence="2">
    <name type="scientific">bioreactor metagenome</name>
    <dbReference type="NCBI Taxonomy" id="1076179"/>
    <lineage>
        <taxon>unclassified sequences</taxon>
        <taxon>metagenomes</taxon>
        <taxon>ecological metagenomes</taxon>
    </lineage>
</organism>
<accession>A0A645ID70</accession>
<gene>
    <name evidence="2" type="ORF">SDC9_196693</name>
</gene>
<proteinExistence type="predicted"/>
<reference evidence="2" key="1">
    <citation type="submission" date="2019-08" db="EMBL/GenBank/DDBJ databases">
        <authorList>
            <person name="Kucharzyk K."/>
            <person name="Murdoch R.W."/>
            <person name="Higgins S."/>
            <person name="Loffler F."/>
        </authorList>
    </citation>
    <scope>NUCLEOTIDE SEQUENCE</scope>
</reference>